<dbReference type="SMART" id="SM00346">
    <property type="entry name" value="HTH_ICLR"/>
    <property type="match status" value="1"/>
</dbReference>
<evidence type="ECO:0000256" key="2">
    <source>
        <dbReference type="ARBA" id="ARBA00023125"/>
    </source>
</evidence>
<dbReference type="Gene3D" id="1.10.10.10">
    <property type="entry name" value="Winged helix-like DNA-binding domain superfamily/Winged helix DNA-binding domain"/>
    <property type="match status" value="1"/>
</dbReference>
<evidence type="ECO:0000256" key="3">
    <source>
        <dbReference type="ARBA" id="ARBA00023163"/>
    </source>
</evidence>
<keyword evidence="1" id="KW-0805">Transcription regulation</keyword>
<keyword evidence="7" id="KW-1185">Reference proteome</keyword>
<dbReference type="InterPro" id="IPR014757">
    <property type="entry name" value="Tscrpt_reg_IclR_C"/>
</dbReference>
<dbReference type="PANTHER" id="PTHR30136">
    <property type="entry name" value="HELIX-TURN-HELIX TRANSCRIPTIONAL REGULATOR, ICLR FAMILY"/>
    <property type="match status" value="1"/>
</dbReference>
<evidence type="ECO:0000313" key="7">
    <source>
        <dbReference type="Proteomes" id="UP001500943"/>
    </source>
</evidence>
<dbReference type="Pfam" id="PF01614">
    <property type="entry name" value="IclR_C"/>
    <property type="match status" value="1"/>
</dbReference>
<feature type="domain" description="HTH iclR-type" evidence="4">
    <location>
        <begin position="16"/>
        <end position="77"/>
    </location>
</feature>
<evidence type="ECO:0000259" key="4">
    <source>
        <dbReference type="PROSITE" id="PS51077"/>
    </source>
</evidence>
<accession>A0ABP4G6Q2</accession>
<name>A0ABP4G6Q2_9MICO</name>
<protein>
    <submittedName>
        <fullName evidence="6">IclR family transcriptional regulator</fullName>
    </submittedName>
</protein>
<dbReference type="EMBL" id="BAAAKW010000017">
    <property type="protein sequence ID" value="GAA1211781.1"/>
    <property type="molecule type" value="Genomic_DNA"/>
</dbReference>
<comment type="caution">
    <text evidence="6">The sequence shown here is derived from an EMBL/GenBank/DDBJ whole genome shotgun (WGS) entry which is preliminary data.</text>
</comment>
<dbReference type="InterPro" id="IPR029016">
    <property type="entry name" value="GAF-like_dom_sf"/>
</dbReference>
<evidence type="ECO:0000313" key="6">
    <source>
        <dbReference type="EMBL" id="GAA1211781.1"/>
    </source>
</evidence>
<dbReference type="Pfam" id="PF09339">
    <property type="entry name" value="HTH_IclR"/>
    <property type="match status" value="1"/>
</dbReference>
<dbReference type="InterPro" id="IPR036390">
    <property type="entry name" value="WH_DNA-bd_sf"/>
</dbReference>
<dbReference type="InterPro" id="IPR050707">
    <property type="entry name" value="HTH_MetabolicPath_Reg"/>
</dbReference>
<keyword evidence="3" id="KW-0804">Transcription</keyword>
<dbReference type="SUPFAM" id="SSF46785">
    <property type="entry name" value="Winged helix' DNA-binding domain"/>
    <property type="match status" value="1"/>
</dbReference>
<dbReference type="InterPro" id="IPR036388">
    <property type="entry name" value="WH-like_DNA-bd_sf"/>
</dbReference>
<dbReference type="PANTHER" id="PTHR30136:SF24">
    <property type="entry name" value="HTH-TYPE TRANSCRIPTIONAL REPRESSOR ALLR"/>
    <property type="match status" value="1"/>
</dbReference>
<dbReference type="InterPro" id="IPR005471">
    <property type="entry name" value="Tscrpt_reg_IclR_N"/>
</dbReference>
<reference evidence="7" key="1">
    <citation type="journal article" date="2019" name="Int. J. Syst. Evol. Microbiol.">
        <title>The Global Catalogue of Microorganisms (GCM) 10K type strain sequencing project: providing services to taxonomists for standard genome sequencing and annotation.</title>
        <authorList>
            <consortium name="The Broad Institute Genomics Platform"/>
            <consortium name="The Broad Institute Genome Sequencing Center for Infectious Disease"/>
            <person name="Wu L."/>
            <person name="Ma J."/>
        </authorList>
    </citation>
    <scope>NUCLEOTIDE SEQUENCE [LARGE SCALE GENOMIC DNA]</scope>
    <source>
        <strain evidence="7">JCM 12762</strain>
    </source>
</reference>
<gene>
    <name evidence="6" type="ORF">GCM10009655_08740</name>
</gene>
<dbReference type="Proteomes" id="UP001500943">
    <property type="component" value="Unassembled WGS sequence"/>
</dbReference>
<dbReference type="SUPFAM" id="SSF55781">
    <property type="entry name" value="GAF domain-like"/>
    <property type="match status" value="1"/>
</dbReference>
<organism evidence="6 7">
    <name type="scientific">Rhodoglobus aureus</name>
    <dbReference type="NCBI Taxonomy" id="191497"/>
    <lineage>
        <taxon>Bacteria</taxon>
        <taxon>Bacillati</taxon>
        <taxon>Actinomycetota</taxon>
        <taxon>Actinomycetes</taxon>
        <taxon>Micrococcales</taxon>
        <taxon>Microbacteriaceae</taxon>
        <taxon>Rhodoglobus</taxon>
    </lineage>
</organism>
<feature type="domain" description="IclR-ED" evidence="5">
    <location>
        <begin position="78"/>
        <end position="256"/>
    </location>
</feature>
<sequence length="267" mass="28590">MARLQPMAGNAADPGVSVIARTATLLKVFSGEHPRLKLSEASSRSGLSMTTTHRMLGELVAANLLSRGPDDRYSIGRTLWELGEISPLSLHLRETALPHLLTLYEATAENVHLAILDGIEALYVARLVGTNSVPTISRMGGRLPLHTTGVGKVLLAWQDEAFLSAYLARELESPTKFSITAEPKLRSQIREVRRSGVSWTHQEMTLGNTSIAVPILGHSGLLAAVGVVTHTVKAETSRLVPVLQNAASAISASLLELMDHDGVDSLG</sequence>
<evidence type="ECO:0000256" key="1">
    <source>
        <dbReference type="ARBA" id="ARBA00023015"/>
    </source>
</evidence>
<keyword evidence="2" id="KW-0238">DNA-binding</keyword>
<dbReference type="PROSITE" id="PS51078">
    <property type="entry name" value="ICLR_ED"/>
    <property type="match status" value="1"/>
</dbReference>
<dbReference type="Gene3D" id="3.30.450.40">
    <property type="match status" value="1"/>
</dbReference>
<evidence type="ECO:0000259" key="5">
    <source>
        <dbReference type="PROSITE" id="PS51078"/>
    </source>
</evidence>
<proteinExistence type="predicted"/>
<dbReference type="PROSITE" id="PS51077">
    <property type="entry name" value="HTH_ICLR"/>
    <property type="match status" value="1"/>
</dbReference>